<evidence type="ECO:0000313" key="2">
    <source>
        <dbReference type="WBParaSite" id="nRc.2.0.1.t37152-RA"/>
    </source>
</evidence>
<sequence length="60" mass="6907">MMADLHNLFVYTTTVKKGWKERRKEGKDASCIPITLLIEHLSRFKIILNDEAVHLVRGAV</sequence>
<evidence type="ECO:0000313" key="1">
    <source>
        <dbReference type="Proteomes" id="UP000887565"/>
    </source>
</evidence>
<keyword evidence="1" id="KW-1185">Reference proteome</keyword>
<name>A0A915KEL0_ROMCU</name>
<organism evidence="1 2">
    <name type="scientific">Romanomermis culicivorax</name>
    <name type="common">Nematode worm</name>
    <dbReference type="NCBI Taxonomy" id="13658"/>
    <lineage>
        <taxon>Eukaryota</taxon>
        <taxon>Metazoa</taxon>
        <taxon>Ecdysozoa</taxon>
        <taxon>Nematoda</taxon>
        <taxon>Enoplea</taxon>
        <taxon>Dorylaimia</taxon>
        <taxon>Mermithida</taxon>
        <taxon>Mermithoidea</taxon>
        <taxon>Mermithidae</taxon>
        <taxon>Romanomermis</taxon>
    </lineage>
</organism>
<protein>
    <submittedName>
        <fullName evidence="2">Uncharacterized protein</fullName>
    </submittedName>
</protein>
<dbReference type="WBParaSite" id="nRc.2.0.1.t37152-RA">
    <property type="protein sequence ID" value="nRc.2.0.1.t37152-RA"/>
    <property type="gene ID" value="nRc.2.0.1.g37152"/>
</dbReference>
<dbReference type="AlphaFoldDB" id="A0A915KEL0"/>
<proteinExistence type="predicted"/>
<accession>A0A915KEL0</accession>
<reference evidence="2" key="1">
    <citation type="submission" date="2022-11" db="UniProtKB">
        <authorList>
            <consortium name="WormBaseParasite"/>
        </authorList>
    </citation>
    <scope>IDENTIFICATION</scope>
</reference>
<dbReference type="Proteomes" id="UP000887565">
    <property type="component" value="Unplaced"/>
</dbReference>